<evidence type="ECO:0000256" key="1">
    <source>
        <dbReference type="ARBA" id="ARBA00004141"/>
    </source>
</evidence>
<accession>A0A2A7MUN7</accession>
<keyword evidence="10 13" id="KW-0472">Membrane</keyword>
<feature type="transmembrane region" description="Helical" evidence="13">
    <location>
        <begin position="191"/>
        <end position="211"/>
    </location>
</feature>
<dbReference type="GO" id="GO:0015252">
    <property type="term" value="F:proton channel activity"/>
    <property type="evidence" value="ECO:0007669"/>
    <property type="project" value="InterPro"/>
</dbReference>
<dbReference type="OrthoDB" id="7626281at2"/>
<keyword evidence="6" id="KW-0631">Potassium channel</keyword>
<evidence type="ECO:0000256" key="11">
    <source>
        <dbReference type="ARBA" id="ARBA00023303"/>
    </source>
</evidence>
<feature type="transmembrane region" description="Helical" evidence="13">
    <location>
        <begin position="159"/>
        <end position="179"/>
    </location>
</feature>
<dbReference type="GO" id="GO:0005267">
    <property type="term" value="F:potassium channel activity"/>
    <property type="evidence" value="ECO:0007669"/>
    <property type="project" value="UniProtKB-KW"/>
</dbReference>
<dbReference type="PANTHER" id="PTHR31462">
    <property type="entry name" value="ENDOSOMAL/LYSOSOMAL POTASSIUM CHANNEL TMEM175"/>
    <property type="match status" value="1"/>
</dbReference>
<comment type="similarity">
    <text evidence="2">Belongs to the TMEM175 family.</text>
</comment>
<dbReference type="EMBL" id="PDCP01000048">
    <property type="protein sequence ID" value="PEG35270.1"/>
    <property type="molecule type" value="Genomic_DNA"/>
</dbReference>
<organism evidence="14 15">
    <name type="scientific">Mycolicibacterium agri</name>
    <name type="common">Mycobacterium agri</name>
    <dbReference type="NCBI Taxonomy" id="36811"/>
    <lineage>
        <taxon>Bacteria</taxon>
        <taxon>Bacillati</taxon>
        <taxon>Actinomycetota</taxon>
        <taxon>Actinomycetes</taxon>
        <taxon>Mycobacteriales</taxon>
        <taxon>Mycobacteriaceae</taxon>
        <taxon>Mycolicibacterium</taxon>
    </lineage>
</organism>
<evidence type="ECO:0000256" key="2">
    <source>
        <dbReference type="ARBA" id="ARBA00006920"/>
    </source>
</evidence>
<dbReference type="Proteomes" id="UP000220914">
    <property type="component" value="Unassembled WGS sequence"/>
</dbReference>
<dbReference type="Pfam" id="PF06736">
    <property type="entry name" value="TMEM175"/>
    <property type="match status" value="1"/>
</dbReference>
<evidence type="ECO:0000256" key="4">
    <source>
        <dbReference type="ARBA" id="ARBA00022538"/>
    </source>
</evidence>
<evidence type="ECO:0000256" key="3">
    <source>
        <dbReference type="ARBA" id="ARBA00022448"/>
    </source>
</evidence>
<dbReference type="GO" id="GO:0016020">
    <property type="term" value="C:membrane"/>
    <property type="evidence" value="ECO:0007669"/>
    <property type="project" value="UniProtKB-SubCell"/>
</dbReference>
<evidence type="ECO:0000256" key="5">
    <source>
        <dbReference type="ARBA" id="ARBA00022692"/>
    </source>
</evidence>
<keyword evidence="8 13" id="KW-1133">Transmembrane helix</keyword>
<proteinExistence type="inferred from homology"/>
<keyword evidence="3" id="KW-0813">Transport</keyword>
<feature type="transmembrane region" description="Helical" evidence="13">
    <location>
        <begin position="127"/>
        <end position="147"/>
    </location>
</feature>
<dbReference type="InterPro" id="IPR010617">
    <property type="entry name" value="TMEM175-like"/>
</dbReference>
<keyword evidence="7" id="KW-0630">Potassium</keyword>
<keyword evidence="11" id="KW-0407">Ion channel</keyword>
<comment type="subcellular location">
    <subcellularLocation>
        <location evidence="1">Membrane</location>
        <topology evidence="1">Multi-pass membrane protein</topology>
    </subcellularLocation>
</comment>
<keyword evidence="5 13" id="KW-0812">Transmembrane</keyword>
<comment type="caution">
    <text evidence="14">The sequence shown here is derived from an EMBL/GenBank/DDBJ whole genome shotgun (WGS) entry which is preliminary data.</text>
</comment>
<evidence type="ECO:0000256" key="7">
    <source>
        <dbReference type="ARBA" id="ARBA00022958"/>
    </source>
</evidence>
<evidence type="ECO:0000256" key="12">
    <source>
        <dbReference type="ARBA" id="ARBA00034430"/>
    </source>
</evidence>
<evidence type="ECO:0000256" key="13">
    <source>
        <dbReference type="SAM" id="Phobius"/>
    </source>
</evidence>
<comment type="catalytic activity">
    <reaction evidence="12">
        <text>K(+)(in) = K(+)(out)</text>
        <dbReference type="Rhea" id="RHEA:29463"/>
        <dbReference type="ChEBI" id="CHEBI:29103"/>
    </reaction>
</comment>
<protein>
    <submittedName>
        <fullName evidence="14">DUF1211 domain-containing membrane protein</fullName>
    </submittedName>
</protein>
<dbReference type="AlphaFoldDB" id="A0A2A7MUN7"/>
<evidence type="ECO:0000256" key="10">
    <source>
        <dbReference type="ARBA" id="ARBA00023136"/>
    </source>
</evidence>
<feature type="transmembrane region" description="Helical" evidence="13">
    <location>
        <begin position="88"/>
        <end position="107"/>
    </location>
</feature>
<reference evidence="14 15" key="1">
    <citation type="submission" date="2017-10" db="EMBL/GenBank/DDBJ databases">
        <title>The new phylogeny of genus Mycobacterium.</title>
        <authorList>
            <person name="Tortoli E."/>
            <person name="Trovato A."/>
            <person name="Cirillo D.M."/>
        </authorList>
    </citation>
    <scope>NUCLEOTIDE SEQUENCE [LARGE SCALE GENOMIC DNA]</scope>
    <source>
        <strain evidence="14 15">CCUG37673</strain>
    </source>
</reference>
<dbReference type="PANTHER" id="PTHR31462:SF5">
    <property type="entry name" value="ENDOSOMAL_LYSOSOMAL PROTON CHANNEL TMEM175"/>
    <property type="match status" value="1"/>
</dbReference>
<keyword evidence="15" id="KW-1185">Reference proteome</keyword>
<keyword evidence="4" id="KW-0633">Potassium transport</keyword>
<evidence type="ECO:0000313" key="15">
    <source>
        <dbReference type="Proteomes" id="UP000220914"/>
    </source>
</evidence>
<evidence type="ECO:0000256" key="9">
    <source>
        <dbReference type="ARBA" id="ARBA00023065"/>
    </source>
</evidence>
<gene>
    <name evidence="14" type="ORF">CQY20_22450</name>
</gene>
<sequence>MARLTCGSESSASRNPASSVVNCSMSPLFVVNDRRSRDIGPFFFAGSLFLCVARQIRPARSAAVERSRAWRRRGPSRHGLSDSGRPEWMFSDGVFAIAITLLVLDIGVPDGSGDDLLGAVADEWPSYLAYLVSFSTIGAVWLVHSVITECLDRATPALIRVNLLLLMVVSALPFPTRLLADYIGDVDSRRVAATIYGLNLLLVALVVSVLWRYAVRQRLIRPDVADEDVRLITKRLTPGLAGYLVLIATGLFLPLVAVFGYLAIAVYFIVPFGALRRART</sequence>
<name>A0A2A7MUN7_MYCAG</name>
<evidence type="ECO:0000313" key="14">
    <source>
        <dbReference type="EMBL" id="PEG35270.1"/>
    </source>
</evidence>
<evidence type="ECO:0000256" key="6">
    <source>
        <dbReference type="ARBA" id="ARBA00022826"/>
    </source>
</evidence>
<evidence type="ECO:0000256" key="8">
    <source>
        <dbReference type="ARBA" id="ARBA00022989"/>
    </source>
</evidence>
<keyword evidence="9" id="KW-0406">Ion transport</keyword>
<feature type="transmembrane region" description="Helical" evidence="13">
    <location>
        <begin position="240"/>
        <end position="270"/>
    </location>
</feature>